<dbReference type="STRING" id="1121290.CLAOCE_17460"/>
<dbReference type="RefSeq" id="WP_070110716.1">
    <property type="nucleotide sequence ID" value="NZ_LZFO01000028.1"/>
</dbReference>
<dbReference type="PATRIC" id="fig|1121290.3.peg.1737"/>
<dbReference type="OrthoDB" id="9804695at2"/>
<dbReference type="Pfam" id="PF13380">
    <property type="entry name" value="CoA_binding_2"/>
    <property type="match status" value="1"/>
</dbReference>
<organism evidence="2 3">
    <name type="scientific">Clostridium acetireducens DSM 10703</name>
    <dbReference type="NCBI Taxonomy" id="1121290"/>
    <lineage>
        <taxon>Bacteria</taxon>
        <taxon>Bacillati</taxon>
        <taxon>Bacillota</taxon>
        <taxon>Clostridia</taxon>
        <taxon>Eubacteriales</taxon>
        <taxon>Clostridiaceae</taxon>
        <taxon>Clostridium</taxon>
    </lineage>
</organism>
<dbReference type="PANTHER" id="PTHR33303:SF2">
    <property type="entry name" value="COA-BINDING DOMAIN-CONTAINING PROTEIN"/>
    <property type="match status" value="1"/>
</dbReference>
<keyword evidence="3" id="KW-1185">Reference proteome</keyword>
<dbReference type="InterPro" id="IPR036291">
    <property type="entry name" value="NAD(P)-bd_dom_sf"/>
</dbReference>
<feature type="domain" description="CoA-binding" evidence="1">
    <location>
        <begin position="6"/>
        <end position="95"/>
    </location>
</feature>
<comment type="caution">
    <text evidence="2">The sequence shown here is derived from an EMBL/GenBank/DDBJ whole genome shotgun (WGS) entry which is preliminary data.</text>
</comment>
<dbReference type="SMART" id="SM00881">
    <property type="entry name" value="CoA_binding"/>
    <property type="match status" value="1"/>
</dbReference>
<dbReference type="Proteomes" id="UP000175744">
    <property type="component" value="Unassembled WGS sequence"/>
</dbReference>
<evidence type="ECO:0000259" key="1">
    <source>
        <dbReference type="SMART" id="SM00881"/>
    </source>
</evidence>
<dbReference type="PANTHER" id="PTHR33303">
    <property type="entry name" value="CYTOPLASMIC PROTEIN-RELATED"/>
    <property type="match status" value="1"/>
</dbReference>
<proteinExistence type="predicted"/>
<name>A0A1E8EX46_9CLOT</name>
<protein>
    <recommendedName>
        <fullName evidence="1">CoA-binding domain-containing protein</fullName>
    </recommendedName>
</protein>
<gene>
    <name evidence="2" type="ORF">CLOACE_17460</name>
</gene>
<dbReference type="EMBL" id="LZFO01000028">
    <property type="protein sequence ID" value="OFI05369.1"/>
    <property type="molecule type" value="Genomic_DNA"/>
</dbReference>
<sequence>MLASELLNYKNWVVIGDVENTNKYAIKILNALLDSGFNVKGVNPRSSSEKVYNTLKKIPYKIDVIDLCINPIDGISILKEVKELGINNILVQPGAGSDAIKRFCIDNKINYIQGCALVELNR</sequence>
<dbReference type="AlphaFoldDB" id="A0A1E8EX46"/>
<evidence type="ECO:0000313" key="2">
    <source>
        <dbReference type="EMBL" id="OFI05369.1"/>
    </source>
</evidence>
<reference evidence="2 3" key="1">
    <citation type="submission" date="2016-06" db="EMBL/GenBank/DDBJ databases">
        <title>Genome sequence of Clostridium acetireducens DSM 10703.</title>
        <authorList>
            <person name="Poehlein A."/>
            <person name="Fluechter S."/>
            <person name="Duerre P."/>
            <person name="Daniel R."/>
        </authorList>
    </citation>
    <scope>NUCLEOTIDE SEQUENCE [LARGE SCALE GENOMIC DNA]</scope>
    <source>
        <strain evidence="2 3">DSM 10703</strain>
    </source>
</reference>
<dbReference type="InterPro" id="IPR003781">
    <property type="entry name" value="CoA-bd"/>
</dbReference>
<dbReference type="SUPFAM" id="SSF51735">
    <property type="entry name" value="NAD(P)-binding Rossmann-fold domains"/>
    <property type="match status" value="1"/>
</dbReference>
<accession>A0A1E8EX46</accession>
<dbReference type="Gene3D" id="3.40.50.720">
    <property type="entry name" value="NAD(P)-binding Rossmann-like Domain"/>
    <property type="match status" value="1"/>
</dbReference>
<evidence type="ECO:0000313" key="3">
    <source>
        <dbReference type="Proteomes" id="UP000175744"/>
    </source>
</evidence>